<dbReference type="Proteomes" id="UP000007033">
    <property type="component" value="Chromosome"/>
</dbReference>
<dbReference type="GO" id="GO:0005524">
    <property type="term" value="F:ATP binding"/>
    <property type="evidence" value="ECO:0007669"/>
    <property type="project" value="UniProtKB-KW"/>
</dbReference>
<dbReference type="InterPro" id="IPR050611">
    <property type="entry name" value="ABCF"/>
</dbReference>
<dbReference type="PANTHER" id="PTHR19211:SF100">
    <property type="entry name" value="RIBOSOME PROTECTION PROTEIN VMLR"/>
    <property type="match status" value="1"/>
</dbReference>
<dbReference type="SMART" id="SM00382">
    <property type="entry name" value="AAA"/>
    <property type="match status" value="2"/>
</dbReference>
<dbReference type="Gene3D" id="3.40.50.300">
    <property type="entry name" value="P-loop containing nucleotide triphosphate hydrolases"/>
    <property type="match status" value="3"/>
</dbReference>
<dbReference type="KEGG" id="lam:LA2_00135"/>
<evidence type="ECO:0000256" key="4">
    <source>
        <dbReference type="SAM" id="MobiDB-lite"/>
    </source>
</evidence>
<organism evidence="6 7">
    <name type="scientific">Lactobacillus amylovorus (strain GRL 1112)</name>
    <dbReference type="NCBI Taxonomy" id="695560"/>
    <lineage>
        <taxon>Bacteria</taxon>
        <taxon>Bacillati</taxon>
        <taxon>Bacillota</taxon>
        <taxon>Bacilli</taxon>
        <taxon>Lactobacillales</taxon>
        <taxon>Lactobacillaceae</taxon>
        <taxon>Lactobacillus</taxon>
    </lineage>
</organism>
<accession>E4SJ82</accession>
<evidence type="ECO:0000256" key="1">
    <source>
        <dbReference type="ARBA" id="ARBA00022737"/>
    </source>
</evidence>
<name>E4SJ82_LACAR</name>
<dbReference type="PANTHER" id="PTHR19211">
    <property type="entry name" value="ATP-BINDING TRANSPORT PROTEIN-RELATED"/>
    <property type="match status" value="1"/>
</dbReference>
<evidence type="ECO:0000313" key="6">
    <source>
        <dbReference type="EMBL" id="ADQ58030.1"/>
    </source>
</evidence>
<dbReference type="InterPro" id="IPR003593">
    <property type="entry name" value="AAA+_ATPase"/>
</dbReference>
<dbReference type="InterPro" id="IPR017871">
    <property type="entry name" value="ABC_transporter-like_CS"/>
</dbReference>
<reference evidence="6 7" key="1">
    <citation type="journal article" date="2011" name="J. Bacteriol.">
        <title>Genome sequence of Lactobacillus amylovorus GRL1112.</title>
        <authorList>
            <person name="Kant R."/>
            <person name="Paulin L."/>
            <person name="Alatalo E."/>
            <person name="de Vos W.M."/>
            <person name="Palva A."/>
        </authorList>
    </citation>
    <scope>NUCLEOTIDE SEQUENCE [LARGE SCALE GENOMIC DNA]</scope>
    <source>
        <strain evidence="6 7">GRL 1112</strain>
    </source>
</reference>
<dbReference type="SUPFAM" id="SSF52540">
    <property type="entry name" value="P-loop containing nucleoside triphosphate hydrolases"/>
    <property type="match status" value="2"/>
</dbReference>
<evidence type="ECO:0000259" key="5">
    <source>
        <dbReference type="PROSITE" id="PS50893"/>
    </source>
</evidence>
<feature type="region of interest" description="Disordered" evidence="4">
    <location>
        <begin position="195"/>
        <end position="218"/>
    </location>
</feature>
<dbReference type="GO" id="GO:0016887">
    <property type="term" value="F:ATP hydrolysis activity"/>
    <property type="evidence" value="ECO:0007669"/>
    <property type="project" value="InterPro"/>
</dbReference>
<dbReference type="PROSITE" id="PS00211">
    <property type="entry name" value="ABC_TRANSPORTER_1"/>
    <property type="match status" value="1"/>
</dbReference>
<feature type="compositionally biased region" description="Basic and acidic residues" evidence="4">
    <location>
        <begin position="202"/>
        <end position="218"/>
    </location>
</feature>
<dbReference type="PATRIC" id="fig|695560.3.peg.27"/>
<dbReference type="Pfam" id="PF00005">
    <property type="entry name" value="ABC_tran"/>
    <property type="match status" value="1"/>
</dbReference>
<dbReference type="InterPro" id="IPR003439">
    <property type="entry name" value="ABC_transporter-like_ATP-bd"/>
</dbReference>
<dbReference type="InterPro" id="IPR032781">
    <property type="entry name" value="ABC_tran_Xtn"/>
</dbReference>
<dbReference type="HOGENOM" id="CLU_000604_36_3_9"/>
<dbReference type="InterPro" id="IPR027417">
    <property type="entry name" value="P-loop_NTPase"/>
</dbReference>
<gene>
    <name evidence="6" type="ordered locus">LA2_00135</name>
</gene>
<dbReference type="CDD" id="cd03221">
    <property type="entry name" value="ABCF_EF-3"/>
    <property type="match status" value="1"/>
</dbReference>
<keyword evidence="1" id="KW-0677">Repeat</keyword>
<dbReference type="AlphaFoldDB" id="E4SJ82"/>
<sequence length="498" mass="56954">MLIISKGKVSVHDKTLFTHNRLVISCNKIIGIVGRNGVGKTTFLKQIVSIVKNSGETFAYVEQLPEITDPISGGEKVKKSLLKAFNSSSDILILDEPSANLDEEQCNWLMDKMRLFTGIILVVSHNVDILNLTDEIWAINSEKLRVYPGDYDVYIKQRNKEEEKQDRTYKSQQRQIKHLRQEAIKRRQRAYRLKTGNGKKMTNSEKKAAGRTSHDGMERKMQAGAKAIENRIAHMNLVDKVITEKPIKFVEPNEKFYLKKTVLNIFNQNIAIDGRLLIKNVSFKLKYGDRLWLRGNNGTGKTTLVNTILKAKDEFIPKEINTGYFNQELNQITLDKSIWNNVSENSSQTNQVIHAVLGGLMLKNINQLAKELSGGQLVRLQLAKVLLGDNQLLFLDEPTNYLDLNTKDALKNFLKNYPGTILLISHDREFAKSVISKELVIKNKQLLDPNYLVKYSDSNYGELLRLKFQLDQLINDPSANFSDIKRLEEKIRHINKNN</sequence>
<dbReference type="EMBL" id="CP002338">
    <property type="protein sequence ID" value="ADQ58030.1"/>
    <property type="molecule type" value="Genomic_DNA"/>
</dbReference>
<dbReference type="PROSITE" id="PS50893">
    <property type="entry name" value="ABC_TRANSPORTER_2"/>
    <property type="match status" value="1"/>
</dbReference>
<evidence type="ECO:0000256" key="3">
    <source>
        <dbReference type="ARBA" id="ARBA00022840"/>
    </source>
</evidence>
<protein>
    <recommendedName>
        <fullName evidence="5">ABC transporter domain-containing protein</fullName>
    </recommendedName>
</protein>
<dbReference type="RefSeq" id="WP_013436865.1">
    <property type="nucleotide sequence ID" value="NC_014724.1"/>
</dbReference>
<keyword evidence="3" id="KW-0067">ATP-binding</keyword>
<dbReference type="Pfam" id="PF12848">
    <property type="entry name" value="ABC_tran_Xtn"/>
    <property type="match status" value="1"/>
</dbReference>
<evidence type="ECO:0000313" key="7">
    <source>
        <dbReference type="Proteomes" id="UP000007033"/>
    </source>
</evidence>
<keyword evidence="2" id="KW-0547">Nucleotide-binding</keyword>
<feature type="domain" description="ABC transporter" evidence="5">
    <location>
        <begin position="260"/>
        <end position="468"/>
    </location>
</feature>
<proteinExistence type="predicted"/>
<evidence type="ECO:0000256" key="2">
    <source>
        <dbReference type="ARBA" id="ARBA00022741"/>
    </source>
</evidence>